<dbReference type="EMBL" id="CP003281">
    <property type="protein sequence ID" value="AFL84878.1"/>
    <property type="molecule type" value="Genomic_DNA"/>
</dbReference>
<protein>
    <submittedName>
        <fullName evidence="1">Uncharacterized protein</fullName>
    </submittedName>
</protein>
<evidence type="ECO:0000313" key="2">
    <source>
        <dbReference type="Proteomes" id="UP000006050"/>
    </source>
</evidence>
<dbReference type="Proteomes" id="UP000006050">
    <property type="component" value="Chromosome"/>
</dbReference>
<evidence type="ECO:0000313" key="1">
    <source>
        <dbReference type="EMBL" id="AFL84878.1"/>
    </source>
</evidence>
<accession>I3Z6L0</accession>
<keyword evidence="2" id="KW-1185">Reference proteome</keyword>
<dbReference type="HOGENOM" id="CLU_3230209_0_0_10"/>
<gene>
    <name evidence="1" type="ordered locus">Belba_2315</name>
</gene>
<name>I3Z6L0_BELBD</name>
<proteinExistence type="predicted"/>
<dbReference type="AlphaFoldDB" id="I3Z6L0"/>
<organism evidence="1 2">
    <name type="scientific">Belliella baltica (strain DSM 15883 / CIP 108006 / LMG 21964 / BA134)</name>
    <dbReference type="NCBI Taxonomy" id="866536"/>
    <lineage>
        <taxon>Bacteria</taxon>
        <taxon>Pseudomonadati</taxon>
        <taxon>Bacteroidota</taxon>
        <taxon>Cytophagia</taxon>
        <taxon>Cytophagales</taxon>
        <taxon>Cyclobacteriaceae</taxon>
        <taxon>Belliella</taxon>
    </lineage>
</organism>
<dbReference type="KEGG" id="bbd:Belba_2315"/>
<reference evidence="2" key="1">
    <citation type="submission" date="2012-06" db="EMBL/GenBank/DDBJ databases">
        <title>The complete genome of Belliella baltica DSM 15883.</title>
        <authorList>
            <person name="Lucas S."/>
            <person name="Copeland A."/>
            <person name="Lapidus A."/>
            <person name="Goodwin L."/>
            <person name="Pitluck S."/>
            <person name="Peters L."/>
            <person name="Mikhailova N."/>
            <person name="Davenport K."/>
            <person name="Kyrpides N."/>
            <person name="Mavromatis K."/>
            <person name="Pagani I."/>
            <person name="Ivanova N."/>
            <person name="Ovchinnikova G."/>
            <person name="Zeytun A."/>
            <person name="Detter J.C."/>
            <person name="Han C."/>
            <person name="Land M."/>
            <person name="Hauser L."/>
            <person name="Markowitz V."/>
            <person name="Cheng J.-F."/>
            <person name="Hugenholtz P."/>
            <person name="Woyke T."/>
            <person name="Wu D."/>
            <person name="Tindall B."/>
            <person name="Pomrenke H."/>
            <person name="Brambilla E."/>
            <person name="Klenk H.-P."/>
            <person name="Eisen J.A."/>
        </authorList>
    </citation>
    <scope>NUCLEOTIDE SEQUENCE [LARGE SCALE GENOMIC DNA]</scope>
    <source>
        <strain evidence="2">DSM 15883 / CIP 108006 / LMG 21964 / BA134</strain>
    </source>
</reference>
<sequence length="43" mass="4919">MFSWFFAKSRRMVGRDTGHGRETVGTQTGKSGVFFSINMNILY</sequence>